<organism evidence="1 2">
    <name type="scientific">Dreissena polymorpha</name>
    <name type="common">Zebra mussel</name>
    <name type="synonym">Mytilus polymorpha</name>
    <dbReference type="NCBI Taxonomy" id="45954"/>
    <lineage>
        <taxon>Eukaryota</taxon>
        <taxon>Metazoa</taxon>
        <taxon>Spiralia</taxon>
        <taxon>Lophotrochozoa</taxon>
        <taxon>Mollusca</taxon>
        <taxon>Bivalvia</taxon>
        <taxon>Autobranchia</taxon>
        <taxon>Heteroconchia</taxon>
        <taxon>Euheterodonta</taxon>
        <taxon>Imparidentia</taxon>
        <taxon>Neoheterodontei</taxon>
        <taxon>Myida</taxon>
        <taxon>Dreissenoidea</taxon>
        <taxon>Dreissenidae</taxon>
        <taxon>Dreissena</taxon>
    </lineage>
</organism>
<comment type="caution">
    <text evidence="1">The sequence shown here is derived from an EMBL/GenBank/DDBJ whole genome shotgun (WGS) entry which is preliminary data.</text>
</comment>
<dbReference type="EMBL" id="JAIWYP010000001">
    <property type="protein sequence ID" value="KAH3889279.1"/>
    <property type="molecule type" value="Genomic_DNA"/>
</dbReference>
<evidence type="ECO:0000313" key="1">
    <source>
        <dbReference type="EMBL" id="KAH3889279.1"/>
    </source>
</evidence>
<keyword evidence="2" id="KW-1185">Reference proteome</keyword>
<protein>
    <submittedName>
        <fullName evidence="1">Uncharacterized protein</fullName>
    </submittedName>
</protein>
<reference evidence="1" key="1">
    <citation type="journal article" date="2019" name="bioRxiv">
        <title>The Genome of the Zebra Mussel, Dreissena polymorpha: A Resource for Invasive Species Research.</title>
        <authorList>
            <person name="McCartney M.A."/>
            <person name="Auch B."/>
            <person name="Kono T."/>
            <person name="Mallez S."/>
            <person name="Zhang Y."/>
            <person name="Obille A."/>
            <person name="Becker A."/>
            <person name="Abrahante J.E."/>
            <person name="Garbe J."/>
            <person name="Badalamenti J.P."/>
            <person name="Herman A."/>
            <person name="Mangelson H."/>
            <person name="Liachko I."/>
            <person name="Sullivan S."/>
            <person name="Sone E.D."/>
            <person name="Koren S."/>
            <person name="Silverstein K.A.T."/>
            <person name="Beckman K.B."/>
            <person name="Gohl D.M."/>
        </authorList>
    </citation>
    <scope>NUCLEOTIDE SEQUENCE</scope>
    <source>
        <strain evidence="1">Duluth1</strain>
        <tissue evidence="1">Whole animal</tissue>
    </source>
</reference>
<reference evidence="1" key="2">
    <citation type="submission" date="2020-11" db="EMBL/GenBank/DDBJ databases">
        <authorList>
            <person name="McCartney M.A."/>
            <person name="Auch B."/>
            <person name="Kono T."/>
            <person name="Mallez S."/>
            <person name="Becker A."/>
            <person name="Gohl D.M."/>
            <person name="Silverstein K.A.T."/>
            <person name="Koren S."/>
            <person name="Bechman K.B."/>
            <person name="Herman A."/>
            <person name="Abrahante J.E."/>
            <person name="Garbe J."/>
        </authorList>
    </citation>
    <scope>NUCLEOTIDE SEQUENCE</scope>
    <source>
        <strain evidence="1">Duluth1</strain>
        <tissue evidence="1">Whole animal</tissue>
    </source>
</reference>
<gene>
    <name evidence="1" type="ORF">DPMN_013332</name>
</gene>
<sequence>MPNVDVRAGSTFAPARYSELLPNFDVRTGSTFAPARSSGHLPNVDARACSTFAQLDIRDFCRMSISELSRHSSQLDIQGLLPNVDVRAGSTFAPARYSGLLPNVDVRTGSTFAPARYSFFCRMSLSELARHSSQLDIRMSNVDCRCQCQLHAPFSFHLYCTSI</sequence>
<dbReference type="AlphaFoldDB" id="A0A9D4N8T5"/>
<accession>A0A9D4N8T5</accession>
<name>A0A9D4N8T5_DREPO</name>
<proteinExistence type="predicted"/>
<dbReference type="Proteomes" id="UP000828390">
    <property type="component" value="Unassembled WGS sequence"/>
</dbReference>
<evidence type="ECO:0000313" key="2">
    <source>
        <dbReference type="Proteomes" id="UP000828390"/>
    </source>
</evidence>